<dbReference type="PANTHER" id="PTHR35201">
    <property type="entry name" value="TERPENE SYNTHASE"/>
    <property type="match status" value="1"/>
</dbReference>
<reference evidence="8" key="1">
    <citation type="journal article" date="2014" name="Proc. Natl. Acad. Sci. U.S.A.">
        <title>Extensive sampling of basidiomycete genomes demonstrates inadequacy of the white-rot/brown-rot paradigm for wood decay fungi.</title>
        <authorList>
            <person name="Riley R."/>
            <person name="Salamov A.A."/>
            <person name="Brown D.W."/>
            <person name="Nagy L.G."/>
            <person name="Floudas D."/>
            <person name="Held B.W."/>
            <person name="Levasseur A."/>
            <person name="Lombard V."/>
            <person name="Morin E."/>
            <person name="Otillar R."/>
            <person name="Lindquist E.A."/>
            <person name="Sun H."/>
            <person name="LaButti K.M."/>
            <person name="Schmutz J."/>
            <person name="Jabbour D."/>
            <person name="Luo H."/>
            <person name="Baker S.E."/>
            <person name="Pisabarro A.G."/>
            <person name="Walton J.D."/>
            <person name="Blanchette R.A."/>
            <person name="Henrissat B."/>
            <person name="Martin F."/>
            <person name="Cullen D."/>
            <person name="Hibbett D.S."/>
            <person name="Grigoriev I.V."/>
        </authorList>
    </citation>
    <scope>NUCLEOTIDE SEQUENCE [LARGE SCALE GENOMIC DNA]</scope>
    <source>
        <strain evidence="8">MUCL 33604</strain>
    </source>
</reference>
<dbReference type="Gene3D" id="1.10.600.10">
    <property type="entry name" value="Farnesyl Diphosphate Synthase"/>
    <property type="match status" value="1"/>
</dbReference>
<evidence type="ECO:0000313" key="8">
    <source>
        <dbReference type="Proteomes" id="UP000027265"/>
    </source>
</evidence>
<evidence type="ECO:0000256" key="2">
    <source>
        <dbReference type="ARBA" id="ARBA00006333"/>
    </source>
</evidence>
<dbReference type="Pfam" id="PF19086">
    <property type="entry name" value="Terpene_syn_C_2"/>
    <property type="match status" value="1"/>
</dbReference>
<proteinExistence type="inferred from homology"/>
<dbReference type="GO" id="GO:0008299">
    <property type="term" value="P:isoprenoid biosynthetic process"/>
    <property type="evidence" value="ECO:0007669"/>
    <property type="project" value="UniProtKB-ARBA"/>
</dbReference>
<evidence type="ECO:0000256" key="5">
    <source>
        <dbReference type="ARBA" id="ARBA00023239"/>
    </source>
</evidence>
<dbReference type="AlphaFoldDB" id="A0A067QCQ2"/>
<organism evidence="7 8">
    <name type="scientific">Jaapia argillacea MUCL 33604</name>
    <dbReference type="NCBI Taxonomy" id="933084"/>
    <lineage>
        <taxon>Eukaryota</taxon>
        <taxon>Fungi</taxon>
        <taxon>Dikarya</taxon>
        <taxon>Basidiomycota</taxon>
        <taxon>Agaricomycotina</taxon>
        <taxon>Agaricomycetes</taxon>
        <taxon>Agaricomycetidae</taxon>
        <taxon>Jaapiales</taxon>
        <taxon>Jaapiaceae</taxon>
        <taxon>Jaapia</taxon>
    </lineage>
</organism>
<dbReference type="InterPro" id="IPR008949">
    <property type="entry name" value="Isoprenoid_synthase_dom_sf"/>
</dbReference>
<protein>
    <recommendedName>
        <fullName evidence="6">Terpene synthase</fullName>
        <ecNumber evidence="6">4.2.3.-</ecNumber>
    </recommendedName>
</protein>
<evidence type="ECO:0000256" key="6">
    <source>
        <dbReference type="RuleBase" id="RU366034"/>
    </source>
</evidence>
<keyword evidence="5 6" id="KW-0456">Lyase</keyword>
<dbReference type="SFLD" id="SFLDG01020">
    <property type="entry name" value="Terpene_Cyclase_Like_2"/>
    <property type="match status" value="1"/>
</dbReference>
<evidence type="ECO:0000256" key="4">
    <source>
        <dbReference type="ARBA" id="ARBA00022842"/>
    </source>
</evidence>
<dbReference type="GO" id="GO:0010333">
    <property type="term" value="F:terpene synthase activity"/>
    <property type="evidence" value="ECO:0007669"/>
    <property type="project" value="InterPro"/>
</dbReference>
<dbReference type="OrthoDB" id="2861623at2759"/>
<dbReference type="GO" id="GO:0046872">
    <property type="term" value="F:metal ion binding"/>
    <property type="evidence" value="ECO:0007669"/>
    <property type="project" value="UniProtKB-KW"/>
</dbReference>
<dbReference type="Proteomes" id="UP000027265">
    <property type="component" value="Unassembled WGS sequence"/>
</dbReference>
<dbReference type="PANTHER" id="PTHR35201:SF4">
    <property type="entry name" value="BETA-PINACENE SYNTHASE-RELATED"/>
    <property type="match status" value="1"/>
</dbReference>
<dbReference type="EMBL" id="KL197713">
    <property type="protein sequence ID" value="KDQ61287.1"/>
    <property type="molecule type" value="Genomic_DNA"/>
</dbReference>
<accession>A0A067QCQ2</accession>
<sequence>MPVPTSPSESPSLPLKFRIPDFISYSGMKVKVNRHYKRAAADSERWIVDNANIGGSKLRHLRGSKGGLLAAMCYPSCDYTGLRLASDFMCYLFHLDDMTDGLSENGQSVHEEIVGAVHQPSSAKASKKACKLTTEYWVRLSVNAGAPENAQRYYAQVFDDYLKSVYRQAHDRASGVIPDLESYIALRRDTSACRPCFALTSCSYRLDIPLDVMNHPIVQNLDDAANDLVTWSNDIFSYNVEQSRGDTHNMLVVVMRDKGCTLQEAVDFVGGMTKQSIDRFHENRTLLPSWTPEIDEAVATYVDGLENWIIGSLYWSFESQRYFLQEGRKVKSSKIVTLLPRRA</sequence>
<dbReference type="InParanoid" id="A0A067QCQ2"/>
<dbReference type="SFLD" id="SFLDS00005">
    <property type="entry name" value="Isoprenoid_Synthase_Type_I"/>
    <property type="match status" value="1"/>
</dbReference>
<evidence type="ECO:0000313" key="7">
    <source>
        <dbReference type="EMBL" id="KDQ61287.1"/>
    </source>
</evidence>
<dbReference type="HOGENOM" id="CLU_042538_2_1_1"/>
<keyword evidence="4 6" id="KW-0460">Magnesium</keyword>
<dbReference type="InterPro" id="IPR034686">
    <property type="entry name" value="Terpene_cyclase-like_2"/>
</dbReference>
<comment type="cofactor">
    <cofactor evidence="1 6">
        <name>Mg(2+)</name>
        <dbReference type="ChEBI" id="CHEBI:18420"/>
    </cofactor>
</comment>
<keyword evidence="8" id="KW-1185">Reference proteome</keyword>
<gene>
    <name evidence="7" type="ORF">JAAARDRAFT_191378</name>
</gene>
<keyword evidence="3 6" id="KW-0479">Metal-binding</keyword>
<dbReference type="EC" id="4.2.3.-" evidence="6"/>
<evidence type="ECO:0000256" key="1">
    <source>
        <dbReference type="ARBA" id="ARBA00001946"/>
    </source>
</evidence>
<name>A0A067QCQ2_9AGAM</name>
<evidence type="ECO:0000256" key="3">
    <source>
        <dbReference type="ARBA" id="ARBA00022723"/>
    </source>
</evidence>
<dbReference type="SUPFAM" id="SSF48576">
    <property type="entry name" value="Terpenoid synthases"/>
    <property type="match status" value="1"/>
</dbReference>
<comment type="similarity">
    <text evidence="2 6">Belongs to the terpene synthase family.</text>
</comment>